<organism evidence="1 2">
    <name type="scientific">Thelephora ganbajun</name>
    <name type="common">Ganba fungus</name>
    <dbReference type="NCBI Taxonomy" id="370292"/>
    <lineage>
        <taxon>Eukaryota</taxon>
        <taxon>Fungi</taxon>
        <taxon>Dikarya</taxon>
        <taxon>Basidiomycota</taxon>
        <taxon>Agaricomycotina</taxon>
        <taxon>Agaricomycetes</taxon>
        <taxon>Thelephorales</taxon>
        <taxon>Thelephoraceae</taxon>
        <taxon>Thelephora</taxon>
    </lineage>
</organism>
<gene>
    <name evidence="1" type="ORF">BDM02DRAFT_3122549</name>
</gene>
<accession>A0ACB6Z396</accession>
<comment type="caution">
    <text evidence="1">The sequence shown here is derived from an EMBL/GenBank/DDBJ whole genome shotgun (WGS) entry which is preliminary data.</text>
</comment>
<proteinExistence type="predicted"/>
<evidence type="ECO:0000313" key="1">
    <source>
        <dbReference type="EMBL" id="KAF9644038.1"/>
    </source>
</evidence>
<reference evidence="1" key="1">
    <citation type="submission" date="2019-10" db="EMBL/GenBank/DDBJ databases">
        <authorList>
            <consortium name="DOE Joint Genome Institute"/>
            <person name="Kuo A."/>
            <person name="Miyauchi S."/>
            <person name="Kiss E."/>
            <person name="Drula E."/>
            <person name="Kohler A."/>
            <person name="Sanchez-Garcia M."/>
            <person name="Andreopoulos B."/>
            <person name="Barry K.W."/>
            <person name="Bonito G."/>
            <person name="Buee M."/>
            <person name="Carver A."/>
            <person name="Chen C."/>
            <person name="Cichocki N."/>
            <person name="Clum A."/>
            <person name="Culley D."/>
            <person name="Crous P.W."/>
            <person name="Fauchery L."/>
            <person name="Girlanda M."/>
            <person name="Hayes R."/>
            <person name="Keri Z."/>
            <person name="Labutti K."/>
            <person name="Lipzen A."/>
            <person name="Lombard V."/>
            <person name="Magnuson J."/>
            <person name="Maillard F."/>
            <person name="Morin E."/>
            <person name="Murat C."/>
            <person name="Nolan M."/>
            <person name="Ohm R."/>
            <person name="Pangilinan J."/>
            <person name="Pereira M."/>
            <person name="Perotto S."/>
            <person name="Peter M."/>
            <person name="Riley R."/>
            <person name="Sitrit Y."/>
            <person name="Stielow B."/>
            <person name="Szollosi G."/>
            <person name="Zifcakova L."/>
            <person name="Stursova M."/>
            <person name="Spatafora J.W."/>
            <person name="Tedersoo L."/>
            <person name="Vaario L.-M."/>
            <person name="Yamada A."/>
            <person name="Yan M."/>
            <person name="Wang P."/>
            <person name="Xu J."/>
            <person name="Bruns T."/>
            <person name="Baldrian P."/>
            <person name="Vilgalys R."/>
            <person name="Henrissat B."/>
            <person name="Grigoriev I.V."/>
            <person name="Hibbett D."/>
            <person name="Nagy L.G."/>
            <person name="Martin F.M."/>
        </authorList>
    </citation>
    <scope>NUCLEOTIDE SEQUENCE</scope>
    <source>
        <strain evidence="1">P2</strain>
    </source>
</reference>
<protein>
    <submittedName>
        <fullName evidence="1">Uncharacterized protein</fullName>
    </submittedName>
</protein>
<evidence type="ECO:0000313" key="2">
    <source>
        <dbReference type="Proteomes" id="UP000886501"/>
    </source>
</evidence>
<reference evidence="1" key="2">
    <citation type="journal article" date="2020" name="Nat. Commun.">
        <title>Large-scale genome sequencing of mycorrhizal fungi provides insights into the early evolution of symbiotic traits.</title>
        <authorList>
            <person name="Miyauchi S."/>
            <person name="Kiss E."/>
            <person name="Kuo A."/>
            <person name="Drula E."/>
            <person name="Kohler A."/>
            <person name="Sanchez-Garcia M."/>
            <person name="Morin E."/>
            <person name="Andreopoulos B."/>
            <person name="Barry K.W."/>
            <person name="Bonito G."/>
            <person name="Buee M."/>
            <person name="Carver A."/>
            <person name="Chen C."/>
            <person name="Cichocki N."/>
            <person name="Clum A."/>
            <person name="Culley D."/>
            <person name="Crous P.W."/>
            <person name="Fauchery L."/>
            <person name="Girlanda M."/>
            <person name="Hayes R.D."/>
            <person name="Keri Z."/>
            <person name="LaButti K."/>
            <person name="Lipzen A."/>
            <person name="Lombard V."/>
            <person name="Magnuson J."/>
            <person name="Maillard F."/>
            <person name="Murat C."/>
            <person name="Nolan M."/>
            <person name="Ohm R.A."/>
            <person name="Pangilinan J."/>
            <person name="Pereira M.F."/>
            <person name="Perotto S."/>
            <person name="Peter M."/>
            <person name="Pfister S."/>
            <person name="Riley R."/>
            <person name="Sitrit Y."/>
            <person name="Stielow J.B."/>
            <person name="Szollosi G."/>
            <person name="Zifcakova L."/>
            <person name="Stursova M."/>
            <person name="Spatafora J.W."/>
            <person name="Tedersoo L."/>
            <person name="Vaario L.M."/>
            <person name="Yamada A."/>
            <person name="Yan M."/>
            <person name="Wang P."/>
            <person name="Xu J."/>
            <person name="Bruns T."/>
            <person name="Baldrian P."/>
            <person name="Vilgalys R."/>
            <person name="Dunand C."/>
            <person name="Henrissat B."/>
            <person name="Grigoriev I.V."/>
            <person name="Hibbett D."/>
            <person name="Nagy L.G."/>
            <person name="Martin F.M."/>
        </authorList>
    </citation>
    <scope>NUCLEOTIDE SEQUENCE</scope>
    <source>
        <strain evidence="1">P2</strain>
    </source>
</reference>
<name>A0ACB6Z396_THEGA</name>
<dbReference type="EMBL" id="MU118165">
    <property type="protein sequence ID" value="KAF9644038.1"/>
    <property type="molecule type" value="Genomic_DNA"/>
</dbReference>
<dbReference type="Proteomes" id="UP000886501">
    <property type="component" value="Unassembled WGS sequence"/>
</dbReference>
<sequence>MASSTLKQNRKEITLGHLRVRKRLEDTLVNRLKALENLEPTLWTVGHTEGDVYVHNSIPDGLP</sequence>
<keyword evidence="2" id="KW-1185">Reference proteome</keyword>